<feature type="region of interest" description="Disordered" evidence="1">
    <location>
        <begin position="26"/>
        <end position="51"/>
    </location>
</feature>
<dbReference type="Proteomes" id="UP000244855">
    <property type="component" value="Unassembled WGS sequence"/>
</dbReference>
<keyword evidence="3" id="KW-1185">Reference proteome</keyword>
<reference evidence="2 3" key="1">
    <citation type="journal article" date="2018" name="Sci. Rep.">
        <title>Comparative genomics provides insights into the lifestyle and reveals functional heterogeneity of dark septate endophytic fungi.</title>
        <authorList>
            <person name="Knapp D.G."/>
            <person name="Nemeth J.B."/>
            <person name="Barry K."/>
            <person name="Hainaut M."/>
            <person name="Henrissat B."/>
            <person name="Johnson J."/>
            <person name="Kuo A."/>
            <person name="Lim J.H.P."/>
            <person name="Lipzen A."/>
            <person name="Nolan M."/>
            <person name="Ohm R.A."/>
            <person name="Tamas L."/>
            <person name="Grigoriev I.V."/>
            <person name="Spatafora J.W."/>
            <person name="Nagy L.G."/>
            <person name="Kovacs G.M."/>
        </authorList>
    </citation>
    <scope>NUCLEOTIDE SEQUENCE [LARGE SCALE GENOMIC DNA]</scope>
    <source>
        <strain evidence="2 3">DSE2036</strain>
    </source>
</reference>
<evidence type="ECO:0000313" key="2">
    <source>
        <dbReference type="EMBL" id="PVH90158.1"/>
    </source>
</evidence>
<accession>A0A2V1CWQ2</accession>
<dbReference type="EMBL" id="KZ806634">
    <property type="protein sequence ID" value="PVH90158.1"/>
    <property type="molecule type" value="Genomic_DNA"/>
</dbReference>
<dbReference type="AlphaFoldDB" id="A0A2V1CWQ2"/>
<evidence type="ECO:0000313" key="3">
    <source>
        <dbReference type="Proteomes" id="UP000244855"/>
    </source>
</evidence>
<protein>
    <submittedName>
        <fullName evidence="2">Uncharacterized protein</fullName>
    </submittedName>
</protein>
<proteinExistence type="predicted"/>
<feature type="compositionally biased region" description="Basic and acidic residues" evidence="1">
    <location>
        <begin position="26"/>
        <end position="38"/>
    </location>
</feature>
<feature type="non-terminal residue" evidence="2">
    <location>
        <position position="51"/>
    </location>
</feature>
<evidence type="ECO:0000256" key="1">
    <source>
        <dbReference type="SAM" id="MobiDB-lite"/>
    </source>
</evidence>
<sequence length="51" mass="5715">MAANAAKRAQKRLEITARKEALAARKAAREAEMAERRIQRASAPKSRQKSH</sequence>
<gene>
    <name evidence="2" type="ORF">DM02DRAFT_578248</name>
</gene>
<name>A0A2V1CWQ2_9PLEO</name>
<organism evidence="2 3">
    <name type="scientific">Periconia macrospinosa</name>
    <dbReference type="NCBI Taxonomy" id="97972"/>
    <lineage>
        <taxon>Eukaryota</taxon>
        <taxon>Fungi</taxon>
        <taxon>Dikarya</taxon>
        <taxon>Ascomycota</taxon>
        <taxon>Pezizomycotina</taxon>
        <taxon>Dothideomycetes</taxon>
        <taxon>Pleosporomycetidae</taxon>
        <taxon>Pleosporales</taxon>
        <taxon>Massarineae</taxon>
        <taxon>Periconiaceae</taxon>
        <taxon>Periconia</taxon>
    </lineage>
</organism>